<gene>
    <name evidence="1" type="ORF">IW261DRAFT_583348</name>
</gene>
<proteinExistence type="predicted"/>
<reference evidence="1" key="1">
    <citation type="submission" date="2023-06" db="EMBL/GenBank/DDBJ databases">
        <authorList>
            <consortium name="Lawrence Berkeley National Laboratory"/>
            <person name="Ahrendt S."/>
            <person name="Sahu N."/>
            <person name="Indic B."/>
            <person name="Wong-Bajracharya J."/>
            <person name="Merenyi Z."/>
            <person name="Ke H.-M."/>
            <person name="Monk M."/>
            <person name="Kocsube S."/>
            <person name="Drula E."/>
            <person name="Lipzen A."/>
            <person name="Balint B."/>
            <person name="Henrissat B."/>
            <person name="Andreopoulos B."/>
            <person name="Martin F.M."/>
            <person name="Harder C.B."/>
            <person name="Rigling D."/>
            <person name="Ford K.L."/>
            <person name="Foster G.D."/>
            <person name="Pangilinan J."/>
            <person name="Papanicolaou A."/>
            <person name="Barry K."/>
            <person name="LaButti K."/>
            <person name="Viragh M."/>
            <person name="Koriabine M."/>
            <person name="Yan M."/>
            <person name="Riley R."/>
            <person name="Champramary S."/>
            <person name="Plett K.L."/>
            <person name="Tsai I.J."/>
            <person name="Slot J."/>
            <person name="Sipos G."/>
            <person name="Plett J."/>
            <person name="Nagy L.G."/>
            <person name="Grigoriev I.V."/>
        </authorList>
    </citation>
    <scope>NUCLEOTIDE SEQUENCE</scope>
    <source>
        <strain evidence="1">ICMP 16352</strain>
    </source>
</reference>
<accession>A0AA39NYV2</accession>
<dbReference type="EMBL" id="JAUEPR010000029">
    <property type="protein sequence ID" value="KAK0474064.1"/>
    <property type="molecule type" value="Genomic_DNA"/>
</dbReference>
<sequence length="86" mass="9942">MFPSFLLIPLCCQSLYRAAIRKGLGKSSLSCLEYTTSEWNISRESWVYRRFHWVPTHVICHVICHAHTGQLGPTHSKIYFDVICSL</sequence>
<keyword evidence="2" id="KW-1185">Reference proteome</keyword>
<organism evidence="1 2">
    <name type="scientific">Armillaria novae-zelandiae</name>
    <dbReference type="NCBI Taxonomy" id="153914"/>
    <lineage>
        <taxon>Eukaryota</taxon>
        <taxon>Fungi</taxon>
        <taxon>Dikarya</taxon>
        <taxon>Basidiomycota</taxon>
        <taxon>Agaricomycotina</taxon>
        <taxon>Agaricomycetes</taxon>
        <taxon>Agaricomycetidae</taxon>
        <taxon>Agaricales</taxon>
        <taxon>Marasmiineae</taxon>
        <taxon>Physalacriaceae</taxon>
        <taxon>Armillaria</taxon>
    </lineage>
</organism>
<comment type="caution">
    <text evidence="1">The sequence shown here is derived from an EMBL/GenBank/DDBJ whole genome shotgun (WGS) entry which is preliminary data.</text>
</comment>
<dbReference type="AlphaFoldDB" id="A0AA39NYV2"/>
<dbReference type="Proteomes" id="UP001175227">
    <property type="component" value="Unassembled WGS sequence"/>
</dbReference>
<protein>
    <submittedName>
        <fullName evidence="1">Uncharacterized protein</fullName>
    </submittedName>
</protein>
<evidence type="ECO:0000313" key="1">
    <source>
        <dbReference type="EMBL" id="KAK0474064.1"/>
    </source>
</evidence>
<evidence type="ECO:0000313" key="2">
    <source>
        <dbReference type="Proteomes" id="UP001175227"/>
    </source>
</evidence>
<name>A0AA39NYV2_9AGAR</name>